<protein>
    <submittedName>
        <fullName evidence="3">YjiH family protein</fullName>
    </submittedName>
</protein>
<feature type="transmembrane region" description="Helical" evidence="1">
    <location>
        <begin position="246"/>
        <end position="264"/>
    </location>
</feature>
<organism evidence="3 4">
    <name type="scientific">Dasania phycosphaerae</name>
    <dbReference type="NCBI Taxonomy" id="2950436"/>
    <lineage>
        <taxon>Bacteria</taxon>
        <taxon>Pseudomonadati</taxon>
        <taxon>Pseudomonadota</taxon>
        <taxon>Gammaproteobacteria</taxon>
        <taxon>Cellvibrionales</taxon>
        <taxon>Spongiibacteraceae</taxon>
        <taxon>Dasania</taxon>
    </lineage>
</organism>
<feature type="transmembrane region" description="Helical" evidence="1">
    <location>
        <begin position="435"/>
        <end position="457"/>
    </location>
</feature>
<dbReference type="EMBL" id="JAPTGG010000005">
    <property type="protein sequence ID" value="MCZ0865066.1"/>
    <property type="molecule type" value="Genomic_DNA"/>
</dbReference>
<evidence type="ECO:0000313" key="4">
    <source>
        <dbReference type="Proteomes" id="UP001069090"/>
    </source>
</evidence>
<keyword evidence="4" id="KW-1185">Reference proteome</keyword>
<dbReference type="AlphaFoldDB" id="A0A9J6RKZ2"/>
<name>A0A9J6RKZ2_9GAMM</name>
<evidence type="ECO:0000259" key="2">
    <source>
        <dbReference type="Pfam" id="PF07670"/>
    </source>
</evidence>
<gene>
    <name evidence="3" type="ORF">O0V09_07640</name>
</gene>
<comment type="caution">
    <text evidence="3">The sequence shown here is derived from an EMBL/GenBank/DDBJ whole genome shotgun (WGS) entry which is preliminary data.</text>
</comment>
<reference evidence="3 4" key="1">
    <citation type="submission" date="2022-12" db="EMBL/GenBank/DDBJ databases">
        <title>Dasania phycosphaerae sp. nov., isolated from particulate material of the south coast of Korea.</title>
        <authorList>
            <person name="Jiang Y."/>
        </authorList>
    </citation>
    <scope>NUCLEOTIDE SEQUENCE [LARGE SCALE GENOMIC DNA]</scope>
    <source>
        <strain evidence="3 4">GY-19</strain>
    </source>
</reference>
<sequence length="458" mass="50088">MSLDNTSAANRNTTSTWQRYAKFLLPSFIGVLLFLTPITHEGKQTIVIGLLADTIRLGLGAALPLIVTLTFVLSGIMSSYVSLLKPRWINSFPLLSHVFTTTPLWLLLRGLGGLFCAMTYFQYGPEWIIGSDTGQVAYMEIAGVIFCIIAIANLLLSFLTDYGFLEFVGTIISRPFQLLFRLPGRAGLDAITSWVGDSSIGTILTIRQYESGHYSAREAATVATNFSAVSLPFCVVIAQMAKIDDVFVLFYCTVGLCGIAAALITPRLPPLSNLPQRFYQREQRAEEQVEPYPNIFVRATQTALARAQHGPSLKQILNQAGRSITDIFIAVLPAAMTIELIVLVIYHHSSLLQTLSAPMVYVLQMLQLPEAETAAAGTLIGFFDQFIPAIISTNVDSPITRFVLAGLSVTQLIYMAENGLLILRSSIPIGFKQLAMIFLIRTAIVLPILAAAAHMIYG</sequence>
<evidence type="ECO:0000313" key="3">
    <source>
        <dbReference type="EMBL" id="MCZ0865066.1"/>
    </source>
</evidence>
<dbReference type="Proteomes" id="UP001069090">
    <property type="component" value="Unassembled WGS sequence"/>
</dbReference>
<feature type="transmembrane region" description="Helical" evidence="1">
    <location>
        <begin position="20"/>
        <end position="39"/>
    </location>
</feature>
<feature type="domain" description="Nucleoside transporter/FeoB GTPase Gate" evidence="2">
    <location>
        <begin position="144"/>
        <end position="242"/>
    </location>
</feature>
<feature type="transmembrane region" description="Helical" evidence="1">
    <location>
        <begin position="327"/>
        <end position="346"/>
    </location>
</feature>
<keyword evidence="1" id="KW-0812">Transmembrane</keyword>
<evidence type="ECO:0000256" key="1">
    <source>
        <dbReference type="SAM" id="Phobius"/>
    </source>
</evidence>
<feature type="transmembrane region" description="Helical" evidence="1">
    <location>
        <begin position="135"/>
        <end position="156"/>
    </location>
</feature>
<dbReference type="InterPro" id="IPR011642">
    <property type="entry name" value="Gate_dom"/>
</dbReference>
<feature type="transmembrane region" description="Helical" evidence="1">
    <location>
        <begin position="59"/>
        <end position="83"/>
    </location>
</feature>
<accession>A0A9J6RKZ2</accession>
<keyword evidence="1" id="KW-0472">Membrane</keyword>
<proteinExistence type="predicted"/>
<feature type="transmembrane region" description="Helical" evidence="1">
    <location>
        <begin position="104"/>
        <end position="123"/>
    </location>
</feature>
<dbReference type="Pfam" id="PF07670">
    <property type="entry name" value="Gate"/>
    <property type="match status" value="1"/>
</dbReference>
<keyword evidence="1" id="KW-1133">Transmembrane helix</keyword>
<dbReference type="RefSeq" id="WP_258331217.1">
    <property type="nucleotide sequence ID" value="NZ_JAPTGG010000005.1"/>
</dbReference>